<sequence>MPAHQYRVVGVEFGKETPPRSFATLLPPPWREGYQRIDLLTHPDIPRTVRTVEEQAEYWARRLGPEPGPAVVLGYCSGAPVASALAARMGADTTLVLVDPAAPTAEEAQELLVELATGMDEDLLPGDVPDILGHGPAEALAVISDFLRSVVERCAPDLPSDIADSLTAHQRAWLSYTLAAGTHGGVLRDGPDHVLLSEAAAWEHTGRARVHRFPVGDVELFTSEEATAVIAGVLDGMTPPTPSGA</sequence>
<evidence type="ECO:0000313" key="1">
    <source>
        <dbReference type="EMBL" id="UYQ60929.1"/>
    </source>
</evidence>
<reference evidence="1" key="1">
    <citation type="submission" date="2022-10" db="EMBL/GenBank/DDBJ databases">
        <title>Cytochrome P450 Catalyzes Benzene Ring Formation in the Biosynthesis of Trialkyl-Substituted Aromatic Polyketides.</title>
        <authorList>
            <person name="Zhao E."/>
            <person name="Ge H."/>
        </authorList>
    </citation>
    <scope>NUCLEOTIDE SEQUENCE</scope>
    <source>
        <strain evidence="1">NA0869</strain>
    </source>
</reference>
<name>A0ABY6I1U0_STRPE</name>
<dbReference type="RefSeq" id="WP_264242135.1">
    <property type="nucleotide sequence ID" value="NZ_CP107567.1"/>
</dbReference>
<keyword evidence="2" id="KW-1185">Reference proteome</keyword>
<dbReference type="EMBL" id="CP107567">
    <property type="protein sequence ID" value="UYQ60929.1"/>
    <property type="molecule type" value="Genomic_DNA"/>
</dbReference>
<evidence type="ECO:0008006" key="3">
    <source>
        <dbReference type="Google" id="ProtNLM"/>
    </source>
</evidence>
<evidence type="ECO:0000313" key="2">
    <source>
        <dbReference type="Proteomes" id="UP001163878"/>
    </source>
</evidence>
<dbReference type="Proteomes" id="UP001163878">
    <property type="component" value="Chromosome"/>
</dbReference>
<dbReference type="SUPFAM" id="SSF53474">
    <property type="entry name" value="alpha/beta-Hydrolases"/>
    <property type="match status" value="1"/>
</dbReference>
<protein>
    <recommendedName>
        <fullName evidence="3">Thioesterase domain-containing protein</fullName>
    </recommendedName>
</protein>
<accession>A0ABY6I1U0</accession>
<proteinExistence type="predicted"/>
<dbReference type="InterPro" id="IPR029058">
    <property type="entry name" value="AB_hydrolase_fold"/>
</dbReference>
<gene>
    <name evidence="1" type="ORF">OGH68_05210</name>
</gene>
<organism evidence="1 2">
    <name type="scientific">Streptomyces peucetius</name>
    <dbReference type="NCBI Taxonomy" id="1950"/>
    <lineage>
        <taxon>Bacteria</taxon>
        <taxon>Bacillati</taxon>
        <taxon>Actinomycetota</taxon>
        <taxon>Actinomycetes</taxon>
        <taxon>Kitasatosporales</taxon>
        <taxon>Streptomycetaceae</taxon>
        <taxon>Streptomyces</taxon>
    </lineage>
</organism>
<dbReference type="Gene3D" id="3.40.50.1820">
    <property type="entry name" value="alpha/beta hydrolase"/>
    <property type="match status" value="1"/>
</dbReference>